<gene>
    <name evidence="1" type="ORF">SAMN06297397_1227</name>
</gene>
<organism evidence="1 2">
    <name type="scientific">Aristaeella lactis</name>
    <dbReference type="NCBI Taxonomy" id="3046383"/>
    <lineage>
        <taxon>Bacteria</taxon>
        <taxon>Bacillati</taxon>
        <taxon>Bacillota</taxon>
        <taxon>Clostridia</taxon>
        <taxon>Eubacteriales</taxon>
        <taxon>Aristaeellaceae</taxon>
        <taxon>Aristaeella</taxon>
    </lineage>
</organism>
<evidence type="ECO:0000313" key="1">
    <source>
        <dbReference type="EMBL" id="SMC52470.1"/>
    </source>
</evidence>
<proteinExistence type="predicted"/>
<reference evidence="1" key="1">
    <citation type="submission" date="2017-04" db="EMBL/GenBank/DDBJ databases">
        <authorList>
            <person name="Varghese N."/>
            <person name="Submissions S."/>
        </authorList>
    </citation>
    <scope>NUCLEOTIDE SEQUENCE</scope>
    <source>
        <strain evidence="1">WTE2008</strain>
    </source>
</reference>
<keyword evidence="2" id="KW-1185">Reference proteome</keyword>
<dbReference type="EMBL" id="FWXZ01000002">
    <property type="protein sequence ID" value="SMC52470.1"/>
    <property type="molecule type" value="Genomic_DNA"/>
</dbReference>
<evidence type="ECO:0000313" key="2">
    <source>
        <dbReference type="Proteomes" id="UP000192328"/>
    </source>
</evidence>
<accession>A0AC61PK59</accession>
<dbReference type="Proteomes" id="UP000192328">
    <property type="component" value="Unassembled WGS sequence"/>
</dbReference>
<sequence>MKKILAVFLALLIIVHSVPFASAGGTAYTVQRTPVIEKDEQTGSLNLRFYTDMSHVPCLGIREYLGFVMETEVTVSQPDEDTWEFTRSNGACIRVNPDAGTVSSPDWESFRILPVSGEKKAGVEDSPCPWSRYMDMFFDDEPNAVLFDFAKYGIRIHADAEDVYLPLVMLSSLFIDSSYNYLLYNGEKIFKPELNLENIAALPAGYYESERMRALLNGEAQREEDEIRESYGELCFLLDYFFGHPGIAPLDGALAEKGLEGALRDMPDGEGEAIREELLSPDMAEYLTGMSKLFFLQLDDGHTAFSGISDLIDGSTPYFALALQIMSGVGAGLIGNSAVYRQLLLLDPITRTRAEAWGDEAYREYGSTAIIRIDNFYPDKAGWLAYYTGEGEIPADSYGIAWIGLKRASENPAIKNILFDLSANVGGDSDVLMAIMDLAAGEDTMRLYNALTGQHERVQIHTDRNLDGVIDEKDKEVKYDFNYGVLTTRLSFSCGNLFPIMMQEHGAVLLGEPSGGGSCSVQIAVLSSGAVFMMSSCTWTFRNLDDTSVEDGCRTDLLIERIEQETTVNMNPRLSPGDYAPFFDDEMLDKMMNEWFAPAEEAPAA</sequence>
<name>A0AC61PK59_9FIRM</name>
<protein>
    <submittedName>
        <fullName evidence="1">Peptidase family S41</fullName>
    </submittedName>
</protein>
<comment type="caution">
    <text evidence="1">The sequence shown here is derived from an EMBL/GenBank/DDBJ whole genome shotgun (WGS) entry which is preliminary data.</text>
</comment>